<accession>A0A1M4WAP9</accession>
<keyword evidence="3" id="KW-1185">Reference proteome</keyword>
<keyword evidence="1" id="KW-1133">Transmembrane helix</keyword>
<dbReference type="EMBL" id="FQVG01000016">
    <property type="protein sequence ID" value="SHE78314.1"/>
    <property type="molecule type" value="Genomic_DNA"/>
</dbReference>
<keyword evidence="1" id="KW-0812">Transmembrane</keyword>
<reference evidence="3" key="1">
    <citation type="submission" date="2016-11" db="EMBL/GenBank/DDBJ databases">
        <authorList>
            <person name="Varghese N."/>
            <person name="Submissions S."/>
        </authorList>
    </citation>
    <scope>NUCLEOTIDE SEQUENCE [LARGE SCALE GENOMIC DNA]</scope>
    <source>
        <strain evidence="3">DSM 10124</strain>
    </source>
</reference>
<organism evidence="2 3">
    <name type="scientific">Caloramator proteoclasticus DSM 10124</name>
    <dbReference type="NCBI Taxonomy" id="1121262"/>
    <lineage>
        <taxon>Bacteria</taxon>
        <taxon>Bacillati</taxon>
        <taxon>Bacillota</taxon>
        <taxon>Clostridia</taxon>
        <taxon>Eubacteriales</taxon>
        <taxon>Clostridiaceae</taxon>
        <taxon>Caloramator</taxon>
    </lineage>
</organism>
<feature type="transmembrane region" description="Helical" evidence="1">
    <location>
        <begin position="6"/>
        <end position="23"/>
    </location>
</feature>
<evidence type="ECO:0000256" key="1">
    <source>
        <dbReference type="SAM" id="Phobius"/>
    </source>
</evidence>
<evidence type="ECO:0000313" key="2">
    <source>
        <dbReference type="EMBL" id="SHE78314.1"/>
    </source>
</evidence>
<feature type="transmembrane region" description="Helical" evidence="1">
    <location>
        <begin position="95"/>
        <end position="112"/>
    </location>
</feature>
<dbReference type="RefSeq" id="WP_073248283.1">
    <property type="nucleotide sequence ID" value="NZ_FQVG01000016.1"/>
</dbReference>
<proteinExistence type="predicted"/>
<sequence>MKTLFSLIFICCVLCLFNFYILLKKKQKYSVVLALLFFISSFRYILIYLFLSVKKLNYLFNLGKFTLIPVVLFTIGLYCIYILNRKSEIGLIDKLLMVAFLILEAYIIYIIPNNFIKFYGGFKFICSNEYRNYLILLVAFFALLFIFIASNYFRIITSAYFKALNLLYIIGYLIFLIQAISIYVGMELKTMTLIPEVILLIAAFLDISST</sequence>
<feature type="transmembrane region" description="Helical" evidence="1">
    <location>
        <begin position="132"/>
        <end position="153"/>
    </location>
</feature>
<keyword evidence="1" id="KW-0472">Membrane</keyword>
<evidence type="ECO:0000313" key="3">
    <source>
        <dbReference type="Proteomes" id="UP000184423"/>
    </source>
</evidence>
<gene>
    <name evidence="2" type="ORF">SAMN02746091_01107</name>
</gene>
<feature type="transmembrane region" description="Helical" evidence="1">
    <location>
        <begin position="63"/>
        <end position="83"/>
    </location>
</feature>
<feature type="transmembrane region" description="Helical" evidence="1">
    <location>
        <begin position="165"/>
        <end position="184"/>
    </location>
</feature>
<dbReference type="AlphaFoldDB" id="A0A1M4WAP9"/>
<dbReference type="Proteomes" id="UP000184423">
    <property type="component" value="Unassembled WGS sequence"/>
</dbReference>
<protein>
    <submittedName>
        <fullName evidence="2">Uncharacterized protein</fullName>
    </submittedName>
</protein>
<name>A0A1M4WAP9_9CLOT</name>
<feature type="transmembrane region" description="Helical" evidence="1">
    <location>
        <begin position="30"/>
        <end position="51"/>
    </location>
</feature>